<feature type="transmembrane region" description="Helical" evidence="1">
    <location>
        <begin position="38"/>
        <end position="58"/>
    </location>
</feature>
<dbReference type="EMBL" id="LJCO01000048">
    <property type="protein sequence ID" value="KPV43487.1"/>
    <property type="molecule type" value="Genomic_DNA"/>
</dbReference>
<sequence length="104" mass="11261">MIGHKSNLGTVYFLGVTVVWLAVLVSTVTPLHHQWPMVILIALFVTILEISPANVHVASITVTTTVTTSVVLASTTNFGLFPAELSLLLSLPFLLIYFRRGAAQ</sequence>
<comment type="caution">
    <text evidence="2">The sequence shown here is derived from an EMBL/GenBank/DDBJ whole genome shotgun (WGS) entry which is preliminary data.</text>
</comment>
<evidence type="ECO:0000256" key="1">
    <source>
        <dbReference type="SAM" id="Phobius"/>
    </source>
</evidence>
<keyword evidence="1" id="KW-0472">Membrane</keyword>
<keyword evidence="1" id="KW-1133">Transmembrane helix</keyword>
<keyword evidence="3" id="KW-1185">Reference proteome</keyword>
<evidence type="ECO:0000313" key="2">
    <source>
        <dbReference type="EMBL" id="KPV43487.1"/>
    </source>
</evidence>
<name>A0A0P9GRB5_9BACL</name>
<accession>A0A0P9GRB5</accession>
<organism evidence="2 3">
    <name type="scientific">Alicyclobacillus ferrooxydans</name>
    <dbReference type="NCBI Taxonomy" id="471514"/>
    <lineage>
        <taxon>Bacteria</taxon>
        <taxon>Bacillati</taxon>
        <taxon>Bacillota</taxon>
        <taxon>Bacilli</taxon>
        <taxon>Bacillales</taxon>
        <taxon>Alicyclobacillaceae</taxon>
        <taxon>Alicyclobacillus</taxon>
    </lineage>
</organism>
<feature type="transmembrane region" description="Helical" evidence="1">
    <location>
        <begin position="78"/>
        <end position="98"/>
    </location>
</feature>
<evidence type="ECO:0000313" key="3">
    <source>
        <dbReference type="Proteomes" id="UP000050482"/>
    </source>
</evidence>
<protein>
    <submittedName>
        <fullName evidence="2">Uncharacterized protein</fullName>
    </submittedName>
</protein>
<proteinExistence type="predicted"/>
<dbReference type="Proteomes" id="UP000050482">
    <property type="component" value="Unassembled WGS sequence"/>
</dbReference>
<gene>
    <name evidence="2" type="ORF">AN477_11725</name>
</gene>
<keyword evidence="1" id="KW-0812">Transmembrane</keyword>
<dbReference type="PATRIC" id="fig|471514.4.peg.724"/>
<dbReference type="AlphaFoldDB" id="A0A0P9GRB5"/>
<feature type="transmembrane region" description="Helical" evidence="1">
    <location>
        <begin position="12"/>
        <end position="31"/>
    </location>
</feature>
<reference evidence="2 3" key="1">
    <citation type="submission" date="2015-09" db="EMBL/GenBank/DDBJ databases">
        <title>Draft genome sequence of Alicyclobacillus ferrooxydans DSM 22381.</title>
        <authorList>
            <person name="Hemp J."/>
        </authorList>
    </citation>
    <scope>NUCLEOTIDE SEQUENCE [LARGE SCALE GENOMIC DNA]</scope>
    <source>
        <strain evidence="2 3">TC-34</strain>
    </source>
</reference>